<comment type="caution">
    <text evidence="2">The sequence shown here is derived from an EMBL/GenBank/DDBJ whole genome shotgun (WGS) entry which is preliminary data.</text>
</comment>
<reference evidence="2 3" key="1">
    <citation type="submission" date="2019-12" db="EMBL/GenBank/DDBJ databases">
        <authorList>
            <person name="Alioto T."/>
            <person name="Alioto T."/>
            <person name="Gomez Garrido J."/>
        </authorList>
    </citation>
    <scope>NUCLEOTIDE SEQUENCE [LARGE SCALE GENOMIC DNA]</scope>
</reference>
<protein>
    <submittedName>
        <fullName evidence="2">Translocon-associated subunit beta</fullName>
    </submittedName>
</protein>
<organism evidence="2 3">
    <name type="scientific">Olea europaea subsp. europaea</name>
    <dbReference type="NCBI Taxonomy" id="158383"/>
    <lineage>
        <taxon>Eukaryota</taxon>
        <taxon>Viridiplantae</taxon>
        <taxon>Streptophyta</taxon>
        <taxon>Embryophyta</taxon>
        <taxon>Tracheophyta</taxon>
        <taxon>Spermatophyta</taxon>
        <taxon>Magnoliopsida</taxon>
        <taxon>eudicotyledons</taxon>
        <taxon>Gunneridae</taxon>
        <taxon>Pentapetalae</taxon>
        <taxon>asterids</taxon>
        <taxon>lamiids</taxon>
        <taxon>Lamiales</taxon>
        <taxon>Oleaceae</taxon>
        <taxon>Oleeae</taxon>
        <taxon>Olea</taxon>
    </lineage>
</organism>
<keyword evidence="1" id="KW-1133">Transmembrane helix</keyword>
<dbReference type="GO" id="GO:0005783">
    <property type="term" value="C:endoplasmic reticulum"/>
    <property type="evidence" value="ECO:0007669"/>
    <property type="project" value="TreeGrafter"/>
</dbReference>
<keyword evidence="1" id="KW-0812">Transmembrane</keyword>
<evidence type="ECO:0000256" key="1">
    <source>
        <dbReference type="SAM" id="Phobius"/>
    </source>
</evidence>
<dbReference type="EMBL" id="CACTIH010005534">
    <property type="protein sequence ID" value="CAA2996771.1"/>
    <property type="molecule type" value="Genomic_DNA"/>
</dbReference>
<dbReference type="PANTHER" id="PTHR12861:SF3">
    <property type="entry name" value="TRANSLOCON-ASSOCIATED PROTEIN SUBUNIT BETA"/>
    <property type="match status" value="1"/>
</dbReference>
<dbReference type="Proteomes" id="UP000594638">
    <property type="component" value="Unassembled WGS sequence"/>
</dbReference>
<dbReference type="AlphaFoldDB" id="A0A8S0SVX4"/>
<name>A0A8S0SVX4_OLEEU</name>
<proteinExistence type="predicted"/>
<feature type="transmembrane region" description="Helical" evidence="1">
    <location>
        <begin position="129"/>
        <end position="152"/>
    </location>
</feature>
<dbReference type="Pfam" id="PF05753">
    <property type="entry name" value="TRAP_beta"/>
    <property type="match status" value="1"/>
</dbReference>
<sequence>MKNAPNFQGDFGNQGSSTNLSAIGNDLKYRFQYQQHASSSSSSVFLRAAGRTGGLQQALELKQQGRLWQVAGDVPPTKLLPTLQVLPLIHLYQNHLLHLLVPTVFLECVPYFRSSHYFVQTINISRLCMAFIAAAPILKASTVFVVLALIFISSPFANASKSPFIVAHKRVARKKINSDIELISVSIDVYNRGSATAYDVILAEDSWAQDVFDS</sequence>
<keyword evidence="3" id="KW-1185">Reference proteome</keyword>
<evidence type="ECO:0000313" key="2">
    <source>
        <dbReference type="EMBL" id="CAA2996771.1"/>
    </source>
</evidence>
<dbReference type="OrthoDB" id="5860827at2759"/>
<dbReference type="PANTHER" id="PTHR12861">
    <property type="entry name" value="TRANSLOCON-ASSOCIATED PROTEIN, BETA SUBUNIT PRECURSOR TRAP-BETA SIGNAL SEQUENCE RECEPTOR BETA SUBUNIT"/>
    <property type="match status" value="1"/>
</dbReference>
<dbReference type="Gramene" id="OE9A115415T1">
    <property type="protein sequence ID" value="OE9A115415C1"/>
    <property type="gene ID" value="OE9A115415"/>
</dbReference>
<gene>
    <name evidence="2" type="ORF">OLEA9_A115415</name>
</gene>
<keyword evidence="1" id="KW-0472">Membrane</keyword>
<accession>A0A8S0SVX4</accession>
<evidence type="ECO:0000313" key="3">
    <source>
        <dbReference type="Proteomes" id="UP000594638"/>
    </source>
</evidence>